<feature type="transmembrane region" description="Helical" evidence="8">
    <location>
        <begin position="63"/>
        <end position="83"/>
    </location>
</feature>
<feature type="transmembrane region" description="Helical" evidence="8">
    <location>
        <begin position="121"/>
        <end position="142"/>
    </location>
</feature>
<evidence type="ECO:0000256" key="4">
    <source>
        <dbReference type="ARBA" id="ARBA00022475"/>
    </source>
</evidence>
<dbReference type="SUPFAM" id="SSF103473">
    <property type="entry name" value="MFS general substrate transporter"/>
    <property type="match status" value="1"/>
</dbReference>
<feature type="transmembrane region" description="Helical" evidence="8">
    <location>
        <begin position="21"/>
        <end position="43"/>
    </location>
</feature>
<feature type="transmembrane region" description="Helical" evidence="8">
    <location>
        <begin position="182"/>
        <end position="201"/>
    </location>
</feature>
<comment type="subcellular location">
    <subcellularLocation>
        <location evidence="8">Cell inner membrane</location>
        <topology evidence="8">Multi-pass membrane protein</topology>
    </subcellularLocation>
    <subcellularLocation>
        <location evidence="1">Cell membrane</location>
        <topology evidence="1">Multi-pass membrane protein</topology>
    </subcellularLocation>
</comment>
<feature type="transmembrane region" description="Helical" evidence="8">
    <location>
        <begin position="367"/>
        <end position="385"/>
    </location>
</feature>
<dbReference type="InterPro" id="IPR036259">
    <property type="entry name" value="MFS_trans_sf"/>
</dbReference>
<feature type="transmembrane region" description="Helical" evidence="8">
    <location>
        <begin position="154"/>
        <end position="176"/>
    </location>
</feature>
<evidence type="ECO:0000256" key="2">
    <source>
        <dbReference type="ARBA" id="ARBA00006236"/>
    </source>
</evidence>
<gene>
    <name evidence="10" type="ORF">ACFOFO_20405</name>
</gene>
<evidence type="ECO:0000313" key="11">
    <source>
        <dbReference type="Proteomes" id="UP001595530"/>
    </source>
</evidence>
<dbReference type="EMBL" id="JBHRTP010000072">
    <property type="protein sequence ID" value="MFC3110295.1"/>
    <property type="molecule type" value="Genomic_DNA"/>
</dbReference>
<evidence type="ECO:0000256" key="3">
    <source>
        <dbReference type="ARBA" id="ARBA00022448"/>
    </source>
</evidence>
<keyword evidence="7 8" id="KW-0472">Membrane</keyword>
<evidence type="ECO:0000256" key="5">
    <source>
        <dbReference type="ARBA" id="ARBA00022692"/>
    </source>
</evidence>
<evidence type="ECO:0000256" key="8">
    <source>
        <dbReference type="RuleBase" id="RU365088"/>
    </source>
</evidence>
<dbReference type="CDD" id="cd17320">
    <property type="entry name" value="MFS_MdfA_MDR_like"/>
    <property type="match status" value="1"/>
</dbReference>
<proteinExistence type="inferred from homology"/>
<dbReference type="PANTHER" id="PTHR23502:SF132">
    <property type="entry name" value="POLYAMINE TRANSPORTER 2-RELATED"/>
    <property type="match status" value="1"/>
</dbReference>
<keyword evidence="5 8" id="KW-0812">Transmembrane</keyword>
<evidence type="ECO:0000259" key="9">
    <source>
        <dbReference type="PROSITE" id="PS50850"/>
    </source>
</evidence>
<keyword evidence="6 8" id="KW-1133">Transmembrane helix</keyword>
<reference evidence="11" key="1">
    <citation type="journal article" date="2019" name="Int. J. Syst. Evol. Microbiol.">
        <title>The Global Catalogue of Microorganisms (GCM) 10K type strain sequencing project: providing services to taxonomists for standard genome sequencing and annotation.</title>
        <authorList>
            <consortium name="The Broad Institute Genomics Platform"/>
            <consortium name="The Broad Institute Genome Sequencing Center for Infectious Disease"/>
            <person name="Wu L."/>
            <person name="Ma J."/>
        </authorList>
    </citation>
    <scope>NUCLEOTIDE SEQUENCE [LARGE SCALE GENOMIC DNA]</scope>
    <source>
        <strain evidence="11">KCTC 42986</strain>
    </source>
</reference>
<dbReference type="PROSITE" id="PS50850">
    <property type="entry name" value="MFS"/>
    <property type="match status" value="1"/>
</dbReference>
<feature type="transmembrane region" description="Helical" evidence="8">
    <location>
        <begin position="333"/>
        <end position="355"/>
    </location>
</feature>
<keyword evidence="4" id="KW-1003">Cell membrane</keyword>
<dbReference type="InterPro" id="IPR020846">
    <property type="entry name" value="MFS_dom"/>
</dbReference>
<dbReference type="InterPro" id="IPR004812">
    <property type="entry name" value="Efflux_drug-R_Bcr/CmlA"/>
</dbReference>
<keyword evidence="3 8" id="KW-0813">Transport</keyword>
<dbReference type="PANTHER" id="PTHR23502">
    <property type="entry name" value="MAJOR FACILITATOR SUPERFAMILY"/>
    <property type="match status" value="1"/>
</dbReference>
<evidence type="ECO:0000256" key="7">
    <source>
        <dbReference type="ARBA" id="ARBA00023136"/>
    </source>
</evidence>
<protein>
    <recommendedName>
        <fullName evidence="8">Bcr/CflA family efflux transporter</fullName>
    </recommendedName>
</protein>
<dbReference type="NCBIfam" id="TIGR00710">
    <property type="entry name" value="efflux_Bcr_CflA"/>
    <property type="match status" value="1"/>
</dbReference>
<dbReference type="RefSeq" id="WP_390332623.1">
    <property type="nucleotide sequence ID" value="NZ_JBHRTP010000072.1"/>
</dbReference>
<feature type="transmembrane region" description="Helical" evidence="8">
    <location>
        <begin position="391"/>
        <end position="410"/>
    </location>
</feature>
<evidence type="ECO:0000313" key="10">
    <source>
        <dbReference type="EMBL" id="MFC3110295.1"/>
    </source>
</evidence>
<feature type="domain" description="Major facilitator superfamily (MFS) profile" evidence="9">
    <location>
        <begin position="30"/>
        <end position="431"/>
    </location>
</feature>
<accession>A0ABV7F9L0</accession>
<comment type="similarity">
    <text evidence="2 8">Belongs to the major facilitator superfamily. Bcr/CmlA family.</text>
</comment>
<dbReference type="Gene3D" id="1.20.1720.10">
    <property type="entry name" value="Multidrug resistance protein D"/>
    <property type="match status" value="1"/>
</dbReference>
<sequence length="431" mass="46530">MKVPATVSSNSDKQLSTGPSTAILLSNSALALMLAGLAMLGPFSVDTYLPAFPNIQASLHTDALQVQQTLTAYMLSFAVMMLWHGALSDSFGRRNIILGSLAVFALATFGCAASHSIEYLWVFRVVQGVSAGAGAVIGRAIIRDLYAGAAAARLLSLVTMIFSIAPAIAPILGGWIVKLLDWRAIFLFLFGYTVILLWYCYRHLPETLPPVKRQPFNPRVLAQSYQRVFRSPLFHLKSGTVAFNFAGLFLYVAAAPTFITKHLGLGADQFGWQFIPAVSGIFCGALAANRLAGRIRIPQQVLIGFMFLIGAASCNVIYHAFLPPALPWSVMPLFFYTFGMSMVAPGATLLVLDLFPTIRGIVASCQSFAVTLLAALVSGLFAPFLSHSVLWLAAGQLGFGLCGLGCWLAGRSYRNMLNRRSGNAWESVEET</sequence>
<evidence type="ECO:0000256" key="1">
    <source>
        <dbReference type="ARBA" id="ARBA00004651"/>
    </source>
</evidence>
<feature type="transmembrane region" description="Helical" evidence="8">
    <location>
        <begin position="301"/>
        <end position="321"/>
    </location>
</feature>
<feature type="transmembrane region" description="Helical" evidence="8">
    <location>
        <begin position="271"/>
        <end position="289"/>
    </location>
</feature>
<dbReference type="InterPro" id="IPR011701">
    <property type="entry name" value="MFS"/>
</dbReference>
<dbReference type="Proteomes" id="UP001595530">
    <property type="component" value="Unassembled WGS sequence"/>
</dbReference>
<name>A0ABV7F9L0_9BURK</name>
<feature type="transmembrane region" description="Helical" evidence="8">
    <location>
        <begin position="95"/>
        <end position="115"/>
    </location>
</feature>
<feature type="transmembrane region" description="Helical" evidence="8">
    <location>
        <begin position="240"/>
        <end position="259"/>
    </location>
</feature>
<keyword evidence="11" id="KW-1185">Reference proteome</keyword>
<comment type="caution">
    <text evidence="10">The sequence shown here is derived from an EMBL/GenBank/DDBJ whole genome shotgun (WGS) entry which is preliminary data.</text>
</comment>
<organism evidence="10 11">
    <name type="scientific">Undibacterium arcticum</name>
    <dbReference type="NCBI Taxonomy" id="1762892"/>
    <lineage>
        <taxon>Bacteria</taxon>
        <taxon>Pseudomonadati</taxon>
        <taxon>Pseudomonadota</taxon>
        <taxon>Betaproteobacteria</taxon>
        <taxon>Burkholderiales</taxon>
        <taxon>Oxalobacteraceae</taxon>
        <taxon>Undibacterium</taxon>
    </lineage>
</organism>
<evidence type="ECO:0000256" key="6">
    <source>
        <dbReference type="ARBA" id="ARBA00022989"/>
    </source>
</evidence>
<keyword evidence="8" id="KW-0997">Cell inner membrane</keyword>
<dbReference type="Pfam" id="PF07690">
    <property type="entry name" value="MFS_1"/>
    <property type="match status" value="1"/>
</dbReference>